<keyword evidence="1" id="KW-0472">Membrane</keyword>
<keyword evidence="1" id="KW-0812">Transmembrane</keyword>
<gene>
    <name evidence="2" type="ORF">WDU99_13475</name>
</gene>
<evidence type="ECO:0000256" key="1">
    <source>
        <dbReference type="SAM" id="Phobius"/>
    </source>
</evidence>
<feature type="transmembrane region" description="Helical" evidence="1">
    <location>
        <begin position="184"/>
        <end position="208"/>
    </location>
</feature>
<feature type="transmembrane region" description="Helical" evidence="1">
    <location>
        <begin position="64"/>
        <end position="84"/>
    </location>
</feature>
<feature type="transmembrane region" description="Helical" evidence="1">
    <location>
        <begin position="34"/>
        <end position="52"/>
    </location>
</feature>
<dbReference type="Proteomes" id="UP001371224">
    <property type="component" value="Unassembled WGS sequence"/>
</dbReference>
<dbReference type="Gene3D" id="3.30.70.270">
    <property type="match status" value="1"/>
</dbReference>
<organism evidence="2 3">
    <name type="scientific">Microbacterium bandirmense</name>
    <dbReference type="NCBI Taxonomy" id="3122050"/>
    <lineage>
        <taxon>Bacteria</taxon>
        <taxon>Bacillati</taxon>
        <taxon>Actinomycetota</taxon>
        <taxon>Actinomycetes</taxon>
        <taxon>Micrococcales</taxon>
        <taxon>Microbacteriaceae</taxon>
        <taxon>Microbacterium</taxon>
    </lineage>
</organism>
<feature type="transmembrane region" description="Helical" evidence="1">
    <location>
        <begin position="149"/>
        <end position="172"/>
    </location>
</feature>
<dbReference type="SUPFAM" id="SSF55073">
    <property type="entry name" value="Nucleotide cyclase"/>
    <property type="match status" value="1"/>
</dbReference>
<dbReference type="RefSeq" id="WP_337332970.1">
    <property type="nucleotide sequence ID" value="NZ_JBBDGM010000012.1"/>
</dbReference>
<protein>
    <recommendedName>
        <fullName evidence="4">GGDEF domain-containing protein</fullName>
    </recommendedName>
</protein>
<evidence type="ECO:0008006" key="4">
    <source>
        <dbReference type="Google" id="ProtNLM"/>
    </source>
</evidence>
<dbReference type="InterPro" id="IPR029787">
    <property type="entry name" value="Nucleotide_cyclase"/>
</dbReference>
<proteinExistence type="predicted"/>
<dbReference type="InterPro" id="IPR043128">
    <property type="entry name" value="Rev_trsase/Diguanyl_cyclase"/>
</dbReference>
<feature type="transmembrane region" description="Helical" evidence="1">
    <location>
        <begin position="117"/>
        <end position="137"/>
    </location>
</feature>
<name>A0ABU8LEC6_9MICO</name>
<feature type="transmembrane region" description="Helical" evidence="1">
    <location>
        <begin position="6"/>
        <end position="27"/>
    </location>
</feature>
<feature type="transmembrane region" description="Helical" evidence="1">
    <location>
        <begin position="91"/>
        <end position="111"/>
    </location>
</feature>
<keyword evidence="3" id="KW-1185">Reference proteome</keyword>
<keyword evidence="1" id="KW-1133">Transmembrane helix</keyword>
<reference evidence="2 3" key="1">
    <citation type="submission" date="2024-02" db="EMBL/GenBank/DDBJ databases">
        <authorList>
            <person name="Saticioglu I.B."/>
        </authorList>
    </citation>
    <scope>NUCLEOTIDE SEQUENCE [LARGE SCALE GENOMIC DNA]</scope>
    <source>
        <strain evidence="2 3">Mu-80</strain>
    </source>
</reference>
<evidence type="ECO:0000313" key="3">
    <source>
        <dbReference type="Proteomes" id="UP001371224"/>
    </source>
</evidence>
<dbReference type="EMBL" id="JBBDGM010000012">
    <property type="protein sequence ID" value="MEJ1089326.1"/>
    <property type="molecule type" value="Genomic_DNA"/>
</dbReference>
<comment type="caution">
    <text evidence="2">The sequence shown here is derived from an EMBL/GenBank/DDBJ whole genome shotgun (WGS) entry which is preliminary data.</text>
</comment>
<accession>A0ABU8LEC6</accession>
<sequence length="373" mass="39877">MITSTLAMPVVALTTLATVMFIGLGFLPRPSRATAVWSAAFTVAMVGSYVWIGQDYLYPEQLRAVGSGLLIGSMGLIWSGLRAYRQQPRQYVSVAITLTFAAPLILLVAVQLGAYGVVFRVVFAAMAVIAALIVAELMRLGPQLRDEALPLMGASTLFIAFAAITIVNGVLVAGGQATVSDSLLFVRTINLIGAAVYVVCALMTVLLLTRSDDSAVQAGNGFESTVRTRLNRAEAAADTSWSLLDIRIDDPDDIRLATTTAAFNAATHRFERDVDAVLPAEADIQRISPTRIVVLIPRARGGIRELLPDLLKRISSEHDSDPLPVRMTASVGWAQVSVTGYDYDALLRCASAAALTAHAKGGDRWERVTDATT</sequence>
<evidence type="ECO:0000313" key="2">
    <source>
        <dbReference type="EMBL" id="MEJ1089326.1"/>
    </source>
</evidence>